<evidence type="ECO:0000256" key="1">
    <source>
        <dbReference type="ARBA" id="ARBA00004141"/>
    </source>
</evidence>
<evidence type="ECO:0000256" key="5">
    <source>
        <dbReference type="ARBA" id="ARBA00023136"/>
    </source>
</evidence>
<dbReference type="GO" id="GO:0005783">
    <property type="term" value="C:endoplasmic reticulum"/>
    <property type="evidence" value="ECO:0007669"/>
    <property type="project" value="TreeGrafter"/>
</dbReference>
<sequence>MSPVSEPPKKKTKEPRYSRFTQQELPACQPLLTPKVVISIFFLVGVVFVPVGVGCLISALKVVQVSRRYDDICLAGTSNAEREATLMQQGGNGSACSITLDIPKAMKAPIFIYYEMDNFFQNHRRFVKSTSNSQLRGNVVAASGIANCEPELFLDGNTSQVINPCGLPAWSYFNDTFSLAVTGTATNAAVTPGALAIDDSNIAWATDVGKKIGHYIPSYLNTDPAVRGGGSVQGYLNEDQHFAVWIRIAQLANFRKLYGRIDTDIAAGSTVTVTLNNRYNTYRFNGEKHVVLSTTSWIGGHNPFLGIAYLVCGGSSFLFGVIFFFIAWRFPRKLGDVSYLSWNHGTGLDPAATGTA</sequence>
<evidence type="ECO:0000313" key="8">
    <source>
        <dbReference type="EMBL" id="KAK9865052.1"/>
    </source>
</evidence>
<comment type="caution">
    <text evidence="8">The sequence shown here is derived from an EMBL/GenBank/DDBJ whole genome shotgun (WGS) entry which is preliminary data.</text>
</comment>
<protein>
    <recommendedName>
        <fullName evidence="6">ALA-interacting subunit</fullName>
    </recommendedName>
</protein>
<keyword evidence="4 7" id="KW-1133">Transmembrane helix</keyword>
<reference evidence="8 9" key="1">
    <citation type="journal article" date="2024" name="Nat. Commun.">
        <title>Phylogenomics reveals the evolutionary origins of lichenization in chlorophyte algae.</title>
        <authorList>
            <person name="Puginier C."/>
            <person name="Libourel C."/>
            <person name="Otte J."/>
            <person name="Skaloud P."/>
            <person name="Haon M."/>
            <person name="Grisel S."/>
            <person name="Petersen M."/>
            <person name="Berrin J.G."/>
            <person name="Delaux P.M."/>
            <person name="Dal Grande F."/>
            <person name="Keller J."/>
        </authorList>
    </citation>
    <scope>NUCLEOTIDE SEQUENCE [LARGE SCALE GENOMIC DNA]</scope>
    <source>
        <strain evidence="8 9">SAG 2523</strain>
    </source>
</reference>
<keyword evidence="9" id="KW-1185">Reference proteome</keyword>
<feature type="transmembrane region" description="Helical" evidence="7">
    <location>
        <begin position="36"/>
        <end position="60"/>
    </location>
</feature>
<dbReference type="AlphaFoldDB" id="A0AAW1T8R0"/>
<dbReference type="PIRSF" id="PIRSF015840">
    <property type="entry name" value="DUF284_TM_euk"/>
    <property type="match status" value="1"/>
</dbReference>
<comment type="subcellular location">
    <subcellularLocation>
        <location evidence="1">Membrane</location>
        <topology evidence="1">Multi-pass membrane protein</topology>
    </subcellularLocation>
</comment>
<evidence type="ECO:0000313" key="9">
    <source>
        <dbReference type="Proteomes" id="UP001485043"/>
    </source>
</evidence>
<evidence type="ECO:0000256" key="7">
    <source>
        <dbReference type="SAM" id="Phobius"/>
    </source>
</evidence>
<dbReference type="Proteomes" id="UP001485043">
    <property type="component" value="Unassembled WGS sequence"/>
</dbReference>
<dbReference type="EMBL" id="JALJOV010000288">
    <property type="protein sequence ID" value="KAK9865052.1"/>
    <property type="molecule type" value="Genomic_DNA"/>
</dbReference>
<keyword evidence="3 7" id="KW-0812">Transmembrane</keyword>
<keyword evidence="5 6" id="KW-0472">Membrane</keyword>
<evidence type="ECO:0000256" key="4">
    <source>
        <dbReference type="ARBA" id="ARBA00022989"/>
    </source>
</evidence>
<evidence type="ECO:0000256" key="3">
    <source>
        <dbReference type="ARBA" id="ARBA00022692"/>
    </source>
</evidence>
<organism evidence="8 9">
    <name type="scientific">Apatococcus fuscideae</name>
    <dbReference type="NCBI Taxonomy" id="2026836"/>
    <lineage>
        <taxon>Eukaryota</taxon>
        <taxon>Viridiplantae</taxon>
        <taxon>Chlorophyta</taxon>
        <taxon>core chlorophytes</taxon>
        <taxon>Trebouxiophyceae</taxon>
        <taxon>Chlorellales</taxon>
        <taxon>Chlorellaceae</taxon>
        <taxon>Apatococcus</taxon>
    </lineage>
</organism>
<dbReference type="InterPro" id="IPR005045">
    <property type="entry name" value="CDC50/LEM3_fam"/>
</dbReference>
<gene>
    <name evidence="8" type="ORF">WJX84_006265</name>
</gene>
<dbReference type="Pfam" id="PF03381">
    <property type="entry name" value="CDC50"/>
    <property type="match status" value="1"/>
</dbReference>
<dbReference type="GO" id="GO:0005886">
    <property type="term" value="C:plasma membrane"/>
    <property type="evidence" value="ECO:0007669"/>
    <property type="project" value="TreeGrafter"/>
</dbReference>
<feature type="transmembrane region" description="Helical" evidence="7">
    <location>
        <begin position="307"/>
        <end position="330"/>
    </location>
</feature>
<accession>A0AAW1T8R0</accession>
<comment type="similarity">
    <text evidence="2 6">Belongs to the CDC50/LEM3 family.</text>
</comment>
<name>A0AAW1T8R0_9CHLO</name>
<evidence type="ECO:0000256" key="6">
    <source>
        <dbReference type="PIRNR" id="PIRNR015840"/>
    </source>
</evidence>
<dbReference type="PANTHER" id="PTHR10926:SF0">
    <property type="entry name" value="CDC50, ISOFORM A"/>
    <property type="match status" value="1"/>
</dbReference>
<evidence type="ECO:0000256" key="2">
    <source>
        <dbReference type="ARBA" id="ARBA00009457"/>
    </source>
</evidence>
<dbReference type="PANTHER" id="PTHR10926">
    <property type="entry name" value="CELL CYCLE CONTROL PROTEIN 50"/>
    <property type="match status" value="1"/>
</dbReference>
<proteinExistence type="inferred from homology"/>
<dbReference type="GO" id="GO:0005794">
    <property type="term" value="C:Golgi apparatus"/>
    <property type="evidence" value="ECO:0007669"/>
    <property type="project" value="TreeGrafter"/>
</dbReference>